<sequence>MTERIFLGGGIPPVTPPAAPSGQPERTRPGEAAAQPDFRSVLDQATRSIRLSAHAAERLRQSGRPLSPAEVEKVGEAVDRAAAKGARESLILLRDLALVVSIPNRTVITAVAGERMKENVFTQIDSAVIVS</sequence>
<accession>A0AA35CI38</accession>
<evidence type="ECO:0000256" key="1">
    <source>
        <dbReference type="SAM" id="MobiDB-lite"/>
    </source>
</evidence>
<feature type="region of interest" description="Disordered" evidence="1">
    <location>
        <begin position="1"/>
        <end position="38"/>
    </location>
</feature>
<organism evidence="2 3">
    <name type="scientific">Caldinitratiruptor microaerophilus</name>
    <dbReference type="NCBI Taxonomy" id="671077"/>
    <lineage>
        <taxon>Bacteria</taxon>
        <taxon>Bacillati</taxon>
        <taxon>Bacillota</taxon>
        <taxon>Clostridia</taxon>
        <taxon>Eubacteriales</taxon>
        <taxon>Symbiobacteriaceae</taxon>
        <taxon>Caldinitratiruptor</taxon>
    </lineage>
</organism>
<dbReference type="AlphaFoldDB" id="A0AA35CI38"/>
<protein>
    <recommendedName>
        <fullName evidence="4">Flagellar biosynthesis protein</fullName>
    </recommendedName>
</protein>
<evidence type="ECO:0008006" key="4">
    <source>
        <dbReference type="Google" id="ProtNLM"/>
    </source>
</evidence>
<reference evidence="2" key="1">
    <citation type="submission" date="2022-03" db="EMBL/GenBank/DDBJ databases">
        <title>Complete genome sequence of Caldinitratiruptor microaerophilus.</title>
        <authorList>
            <person name="Mukaiyama R."/>
            <person name="Nishiyama T."/>
            <person name="Ueda K."/>
        </authorList>
    </citation>
    <scope>NUCLEOTIDE SEQUENCE</scope>
    <source>
        <strain evidence="2">JCM 16183</strain>
    </source>
</reference>
<dbReference type="EMBL" id="AP025628">
    <property type="protein sequence ID" value="BDG59357.1"/>
    <property type="molecule type" value="Genomic_DNA"/>
</dbReference>
<dbReference type="InterPro" id="IPR013367">
    <property type="entry name" value="Flagellar_put"/>
</dbReference>
<gene>
    <name evidence="2" type="ORF">caldi_04470</name>
</gene>
<evidence type="ECO:0000313" key="3">
    <source>
        <dbReference type="Proteomes" id="UP001163687"/>
    </source>
</evidence>
<keyword evidence="3" id="KW-1185">Reference proteome</keyword>
<name>A0AA35CI38_9FIRM</name>
<proteinExistence type="predicted"/>
<dbReference type="RefSeq" id="WP_264843490.1">
    <property type="nucleotide sequence ID" value="NZ_AP025628.1"/>
</dbReference>
<dbReference type="Proteomes" id="UP001163687">
    <property type="component" value="Chromosome"/>
</dbReference>
<dbReference type="Pfam" id="PF12611">
    <property type="entry name" value="Flagellar_put"/>
    <property type="match status" value="1"/>
</dbReference>
<evidence type="ECO:0000313" key="2">
    <source>
        <dbReference type="EMBL" id="BDG59357.1"/>
    </source>
</evidence>
<dbReference type="KEGG" id="cmic:caldi_04470"/>
<dbReference type="NCBIfam" id="TIGR02530">
    <property type="entry name" value="flg_new"/>
    <property type="match status" value="1"/>
</dbReference>